<dbReference type="AlphaFoldDB" id="A0AAP2CF07"/>
<name>A0AAP2CF07_9BACT</name>
<keyword evidence="1" id="KW-0472">Membrane</keyword>
<protein>
    <recommendedName>
        <fullName evidence="2">DUF5652 domain-containing protein</fullName>
    </recommendedName>
</protein>
<keyword evidence="1" id="KW-0812">Transmembrane</keyword>
<sequence>MTDSSLFEHTWFIIFILLAAAWELTWKGIAMWRAAQVRQKGWFVALLILNTAGILPIIYLLITPKK</sequence>
<organism evidence="3 4">
    <name type="scientific">Litoribacter ruber</name>
    <dbReference type="NCBI Taxonomy" id="702568"/>
    <lineage>
        <taxon>Bacteria</taxon>
        <taxon>Pseudomonadati</taxon>
        <taxon>Bacteroidota</taxon>
        <taxon>Cytophagia</taxon>
        <taxon>Cytophagales</taxon>
        <taxon>Cyclobacteriaceae</taxon>
        <taxon>Litoribacter</taxon>
    </lineage>
</organism>
<dbReference type="InterPro" id="IPR043712">
    <property type="entry name" value="DUF5652"/>
</dbReference>
<keyword evidence="1" id="KW-1133">Transmembrane helix</keyword>
<feature type="domain" description="DUF5652" evidence="2">
    <location>
        <begin position="10"/>
        <end position="65"/>
    </location>
</feature>
<gene>
    <name evidence="3" type="ORF">KI659_04955</name>
</gene>
<evidence type="ECO:0000259" key="2">
    <source>
        <dbReference type="Pfam" id="PF18893"/>
    </source>
</evidence>
<comment type="caution">
    <text evidence="3">The sequence shown here is derived from an EMBL/GenBank/DDBJ whole genome shotgun (WGS) entry which is preliminary data.</text>
</comment>
<proteinExistence type="predicted"/>
<evidence type="ECO:0000256" key="1">
    <source>
        <dbReference type="SAM" id="Phobius"/>
    </source>
</evidence>
<reference evidence="3 4" key="1">
    <citation type="submission" date="2021-05" db="EMBL/GenBank/DDBJ databases">
        <authorList>
            <person name="Zhang Z.D."/>
            <person name="Osman G."/>
        </authorList>
    </citation>
    <scope>NUCLEOTIDE SEQUENCE [LARGE SCALE GENOMIC DNA]</scope>
    <source>
        <strain evidence="3 4">KCTC 32217</strain>
    </source>
</reference>
<feature type="transmembrane region" description="Helical" evidence="1">
    <location>
        <begin position="42"/>
        <end position="62"/>
    </location>
</feature>
<dbReference type="Proteomes" id="UP001319104">
    <property type="component" value="Unassembled WGS sequence"/>
</dbReference>
<dbReference type="RefSeq" id="WP_213944260.1">
    <property type="nucleotide sequence ID" value="NZ_JAHBGI010000011.1"/>
</dbReference>
<feature type="transmembrane region" description="Helical" evidence="1">
    <location>
        <begin position="12"/>
        <end position="30"/>
    </location>
</feature>
<dbReference type="EMBL" id="JAHCMY010000002">
    <property type="protein sequence ID" value="MBS9523363.1"/>
    <property type="molecule type" value="Genomic_DNA"/>
</dbReference>
<evidence type="ECO:0000313" key="4">
    <source>
        <dbReference type="Proteomes" id="UP001319104"/>
    </source>
</evidence>
<keyword evidence="4" id="KW-1185">Reference proteome</keyword>
<accession>A0AAP2CF07</accession>
<dbReference type="Pfam" id="PF18893">
    <property type="entry name" value="DUF5652"/>
    <property type="match status" value="1"/>
</dbReference>
<evidence type="ECO:0000313" key="3">
    <source>
        <dbReference type="EMBL" id="MBS9523363.1"/>
    </source>
</evidence>